<dbReference type="GO" id="GO:0006631">
    <property type="term" value="P:fatty acid metabolic process"/>
    <property type="evidence" value="ECO:0007669"/>
    <property type="project" value="TreeGrafter"/>
</dbReference>
<accession>D2VMA6</accession>
<feature type="active site" description="Proton acceptor" evidence="4">
    <location>
        <position position="687"/>
    </location>
</feature>
<evidence type="ECO:0000256" key="4">
    <source>
        <dbReference type="PROSITE-ProRule" id="PRU01161"/>
    </source>
</evidence>
<dbReference type="Proteomes" id="UP000006671">
    <property type="component" value="Unassembled WGS sequence"/>
</dbReference>
<dbReference type="InterPro" id="IPR016035">
    <property type="entry name" value="Acyl_Trfase/lysoPLipase"/>
</dbReference>
<evidence type="ECO:0000313" key="7">
    <source>
        <dbReference type="Proteomes" id="UP000006671"/>
    </source>
</evidence>
<evidence type="ECO:0000256" key="1">
    <source>
        <dbReference type="ARBA" id="ARBA00022801"/>
    </source>
</evidence>
<evidence type="ECO:0000256" key="3">
    <source>
        <dbReference type="ARBA" id="ARBA00023098"/>
    </source>
</evidence>
<dbReference type="SUPFAM" id="SSF52151">
    <property type="entry name" value="FabD/lysophospholipase-like"/>
    <property type="match status" value="1"/>
</dbReference>
<dbReference type="GO" id="GO:0004620">
    <property type="term" value="F:phospholipase activity"/>
    <property type="evidence" value="ECO:0007669"/>
    <property type="project" value="TreeGrafter"/>
</dbReference>
<feature type="domain" description="PNPLA" evidence="5">
    <location>
        <begin position="465"/>
        <end position="700"/>
    </location>
</feature>
<proteinExistence type="predicted"/>
<dbReference type="GeneID" id="8862648"/>
<dbReference type="PANTHER" id="PTHR24185:SF1">
    <property type="entry name" value="CALCIUM-INDEPENDENT PHOSPHOLIPASE A2-GAMMA"/>
    <property type="match status" value="1"/>
</dbReference>
<dbReference type="OrthoDB" id="630895at2759"/>
<dbReference type="KEGG" id="ngr:NAEGRDRAFT_70067"/>
<evidence type="ECO:0000256" key="2">
    <source>
        <dbReference type="ARBA" id="ARBA00022963"/>
    </source>
</evidence>
<dbReference type="PANTHER" id="PTHR24185">
    <property type="entry name" value="CALCIUM-INDEPENDENT PHOSPHOLIPASE A2-GAMMA"/>
    <property type="match status" value="1"/>
</dbReference>
<feature type="short sequence motif" description="DGA/G" evidence="4">
    <location>
        <begin position="687"/>
        <end position="689"/>
    </location>
</feature>
<feature type="active site" description="Nucleophile" evidence="4">
    <location>
        <position position="503"/>
    </location>
</feature>
<sequence length="848" mass="98250">MFKSGSQSSSLASVGLSDYETIYEKVSKSIVMRKWMNKLNNLQTRISEGDDHDFEVVENNDYYYSNFAKFFLSDVKTHLLNCTDDVSSEQFIDLELILLDVDDFDNWKIVLPARPIPEVLSDEVITSSSNLNYQDNRLSVSLNSGNFKRASVRLADHDDLIKITEVTNLKTDYFSHVRFAVRIFGLVLCFFEDSLVYLIEKTASSAHESKSSLASKRFKIPVDRKLTTKVMIEGIVRVVSQYNSSRYFDLISINSIRFVMDIFSLLGSKKIFKEFPTIIPSIEEFWNVYYYYRSKYLGGDYSDAELQKEKEEQTKKKKYIDIDEMPEWEIPLFKYTVPKDVFKKLKKEKNWKSDSLLIVSYKQLHLILSNILEVIPDFKDTYPFDYVFLKNLDRKCWFNHYYQLELDPIMKLSSYIINENSVGCIPEPVFLKNNPFISYHITKPPLTDYNQIRSLKPKDKAINVLILDGGGIKGLNLISICEEMEKRLQKKMCEIFDLICGTSTGAILAKLFQIGLTCEECKKIYHQLGKQIFKMEGNISVTKTLMTMKGKAWYDEKQLEMFFKKFVGTKYINNSPDRIPMWFALSTLTPLSEDTKKVVMRTHTNNPVEGVEQEFYNDLLMHAESTPFIFRSYSDPWRFPDNKRKHPDFYLGTIHGNFIHDYKALRCTSAAPLYFKEMNMGERAFVDGACVNNNPSVVSAFEAKQIWPDHSKFIFVSIGTGLKKSQENATTPQASMEEELNFVNDSSPKNKPKQSTGILGNVKKNLAQIYGLVDLQLSSEKQHKQMLTQVELMKETRDIYYYRFNTPGLGDFDLDIVEDATLKDWEEKSKAYISELKEMEEACKVLSE</sequence>
<reference evidence="6 7" key="1">
    <citation type="journal article" date="2010" name="Cell">
        <title>The genome of Naegleria gruberi illuminates early eukaryotic versatility.</title>
        <authorList>
            <person name="Fritz-Laylin L.K."/>
            <person name="Prochnik S.E."/>
            <person name="Ginger M.L."/>
            <person name="Dacks J.B."/>
            <person name="Carpenter M.L."/>
            <person name="Field M.C."/>
            <person name="Kuo A."/>
            <person name="Paredez A."/>
            <person name="Chapman J."/>
            <person name="Pham J."/>
            <person name="Shu S."/>
            <person name="Neupane R."/>
            <person name="Cipriano M."/>
            <person name="Mancuso J."/>
            <person name="Tu H."/>
            <person name="Salamov A."/>
            <person name="Lindquist E."/>
            <person name="Shapiro H."/>
            <person name="Lucas S."/>
            <person name="Grigoriev I.V."/>
            <person name="Cande W.Z."/>
            <person name="Fulton C."/>
            <person name="Rokhsar D.S."/>
            <person name="Dawson S.C."/>
        </authorList>
    </citation>
    <scope>NUCLEOTIDE SEQUENCE [LARGE SCALE GENOMIC DNA]</scope>
    <source>
        <strain evidence="6 7">NEG-M</strain>
    </source>
</reference>
<keyword evidence="2 4" id="KW-0442">Lipid degradation</keyword>
<dbReference type="EMBL" id="GG738882">
    <property type="protein sequence ID" value="EFC42029.1"/>
    <property type="molecule type" value="Genomic_DNA"/>
</dbReference>
<dbReference type="PROSITE" id="PS51635">
    <property type="entry name" value="PNPLA"/>
    <property type="match status" value="1"/>
</dbReference>
<dbReference type="STRING" id="5762.D2VMA6"/>
<evidence type="ECO:0000313" key="6">
    <source>
        <dbReference type="EMBL" id="EFC42029.1"/>
    </source>
</evidence>
<dbReference type="OMA" id="KMCEIFD"/>
<dbReference type="InParanoid" id="D2VMA6"/>
<organism evidence="7">
    <name type="scientific">Naegleria gruberi</name>
    <name type="common">Amoeba</name>
    <dbReference type="NCBI Taxonomy" id="5762"/>
    <lineage>
        <taxon>Eukaryota</taxon>
        <taxon>Discoba</taxon>
        <taxon>Heterolobosea</taxon>
        <taxon>Tetramitia</taxon>
        <taxon>Eutetramitia</taxon>
        <taxon>Vahlkampfiidae</taxon>
        <taxon>Naegleria</taxon>
    </lineage>
</organism>
<keyword evidence="3 4" id="KW-0443">Lipid metabolism</keyword>
<dbReference type="eggNOG" id="KOG4231">
    <property type="taxonomic scope" value="Eukaryota"/>
</dbReference>
<keyword evidence="7" id="KW-1185">Reference proteome</keyword>
<dbReference type="GO" id="GO:0016020">
    <property type="term" value="C:membrane"/>
    <property type="evidence" value="ECO:0007669"/>
    <property type="project" value="TreeGrafter"/>
</dbReference>
<keyword evidence="1 4" id="KW-0378">Hydrolase</keyword>
<dbReference type="VEuPathDB" id="AmoebaDB:NAEGRDRAFT_70067"/>
<name>D2VMA6_NAEGR</name>
<protein>
    <submittedName>
        <fullName evidence="6">Predicted protein</fullName>
    </submittedName>
</protein>
<dbReference type="Pfam" id="PF01734">
    <property type="entry name" value="Patatin"/>
    <property type="match status" value="1"/>
</dbReference>
<dbReference type="InterPro" id="IPR002641">
    <property type="entry name" value="PNPLA_dom"/>
</dbReference>
<feature type="short sequence motif" description="GXGXXG" evidence="4">
    <location>
        <begin position="469"/>
        <end position="474"/>
    </location>
</feature>
<dbReference type="AlphaFoldDB" id="D2VMA6"/>
<feature type="short sequence motif" description="GXSXG" evidence="4">
    <location>
        <begin position="501"/>
        <end position="505"/>
    </location>
</feature>
<dbReference type="RefSeq" id="XP_002674773.1">
    <property type="nucleotide sequence ID" value="XM_002674727.1"/>
</dbReference>
<evidence type="ECO:0000259" key="5">
    <source>
        <dbReference type="PROSITE" id="PS51635"/>
    </source>
</evidence>
<gene>
    <name evidence="6" type="ORF">NAEGRDRAFT_70067</name>
</gene>
<dbReference type="Gene3D" id="3.40.1090.10">
    <property type="entry name" value="Cytosolic phospholipase A2 catalytic domain"/>
    <property type="match status" value="1"/>
</dbReference>
<dbReference type="GO" id="GO:0016042">
    <property type="term" value="P:lipid catabolic process"/>
    <property type="evidence" value="ECO:0007669"/>
    <property type="project" value="UniProtKB-UniRule"/>
</dbReference>